<keyword evidence="7" id="KW-0805">Transcription regulation</keyword>
<dbReference type="Pfam" id="PF13465">
    <property type="entry name" value="zf-H2C2_2"/>
    <property type="match status" value="1"/>
</dbReference>
<reference evidence="15" key="1">
    <citation type="submission" date="2023-06" db="EMBL/GenBank/DDBJ databases">
        <title>Reference genome for the Northern bat (Eptesicus nilssonii), a most northern bat species.</title>
        <authorList>
            <person name="Laine V.N."/>
            <person name="Pulliainen A.T."/>
            <person name="Lilley T.M."/>
        </authorList>
    </citation>
    <scope>NUCLEOTIDE SEQUENCE</scope>
    <source>
        <strain evidence="15">BLF_Eptnil</strain>
        <tissue evidence="15">Kidney</tissue>
    </source>
</reference>
<dbReference type="InterPro" id="IPR001909">
    <property type="entry name" value="KRAB"/>
</dbReference>
<keyword evidence="8" id="KW-0238">DNA-binding</keyword>
<dbReference type="GO" id="GO:0008270">
    <property type="term" value="F:zinc ion binding"/>
    <property type="evidence" value="ECO:0007669"/>
    <property type="project" value="UniProtKB-KW"/>
</dbReference>
<feature type="domain" description="KRAB" evidence="14">
    <location>
        <begin position="118"/>
        <end position="194"/>
    </location>
</feature>
<dbReference type="CDD" id="cd07765">
    <property type="entry name" value="KRAB_A-box"/>
    <property type="match status" value="1"/>
</dbReference>
<feature type="domain" description="C2H2-type" evidence="13">
    <location>
        <begin position="454"/>
        <end position="481"/>
    </location>
</feature>
<evidence type="ECO:0000256" key="10">
    <source>
        <dbReference type="ARBA" id="ARBA00023242"/>
    </source>
</evidence>
<feature type="domain" description="C2H2-type" evidence="13">
    <location>
        <begin position="426"/>
        <end position="453"/>
    </location>
</feature>
<gene>
    <name evidence="15" type="ORF">QTO34_015678</name>
</gene>
<organism evidence="15 16">
    <name type="scientific">Cnephaeus nilssonii</name>
    <name type="common">Northern bat</name>
    <name type="synonym">Eptesicus nilssonii</name>
    <dbReference type="NCBI Taxonomy" id="3371016"/>
    <lineage>
        <taxon>Eukaryota</taxon>
        <taxon>Metazoa</taxon>
        <taxon>Chordata</taxon>
        <taxon>Craniata</taxon>
        <taxon>Vertebrata</taxon>
        <taxon>Euteleostomi</taxon>
        <taxon>Mammalia</taxon>
        <taxon>Eutheria</taxon>
        <taxon>Laurasiatheria</taxon>
        <taxon>Chiroptera</taxon>
        <taxon>Yangochiroptera</taxon>
        <taxon>Vespertilionidae</taxon>
        <taxon>Cnephaeus</taxon>
    </lineage>
</organism>
<evidence type="ECO:0000256" key="3">
    <source>
        <dbReference type="ARBA" id="ARBA00022723"/>
    </source>
</evidence>
<dbReference type="FunFam" id="3.30.160.60:FF:002254">
    <property type="entry name" value="Zinc finger protein 540"/>
    <property type="match status" value="1"/>
</dbReference>
<evidence type="ECO:0000259" key="14">
    <source>
        <dbReference type="PROSITE" id="PS50805"/>
    </source>
</evidence>
<comment type="similarity">
    <text evidence="2">Belongs to the krueppel C2H2-type zinc-finger protein family.</text>
</comment>
<dbReference type="FunFam" id="3.30.160.60:FF:001498">
    <property type="entry name" value="Zinc finger protein 404"/>
    <property type="match status" value="1"/>
</dbReference>
<evidence type="ECO:0000256" key="1">
    <source>
        <dbReference type="ARBA" id="ARBA00004123"/>
    </source>
</evidence>
<name>A0AA40I4K2_CNENI</name>
<dbReference type="Pfam" id="PF01352">
    <property type="entry name" value="KRAB"/>
    <property type="match status" value="1"/>
</dbReference>
<dbReference type="EMBL" id="JAULJE010000005">
    <property type="protein sequence ID" value="KAK1342910.1"/>
    <property type="molecule type" value="Genomic_DNA"/>
</dbReference>
<dbReference type="PROSITE" id="PS50805">
    <property type="entry name" value="KRAB"/>
    <property type="match status" value="1"/>
</dbReference>
<dbReference type="GO" id="GO:0003677">
    <property type="term" value="F:DNA binding"/>
    <property type="evidence" value="ECO:0007669"/>
    <property type="project" value="UniProtKB-KW"/>
</dbReference>
<dbReference type="InterPro" id="IPR036236">
    <property type="entry name" value="Znf_C2H2_sf"/>
</dbReference>
<dbReference type="FunFam" id="3.30.160.60:FF:000187">
    <property type="entry name" value="zinc finger protein 37 homolog"/>
    <property type="match status" value="1"/>
</dbReference>
<keyword evidence="16" id="KW-1185">Reference proteome</keyword>
<keyword evidence="5 11" id="KW-0863">Zinc-finger</keyword>
<sequence length="571" mass="64553">MRREAAWAGSPHVPGGPDPTPRPRLQWVPASNPVPACESRYPDPSLAVGRTEGERSPAPAVGLGAGGGGEPVATGTSLRCQNVSSGVLGMEFRSLSASPILLHMLVKRCLVEIEHNSVVFADVAVNFTREEWALLDGAQRELYREVMLETCRNLASVGKDHPRVQEEIFYTISIPYWGQRIACCTQVKTSGSSPGRKNLETEISSEDNRVRLTRNDPEKWTFRNIIDEHQTQERYLRSHVLETPCESNEGSQGGDTGNQITDLLCMSDIRLELSTVGVLSNLQRSPTRHKPLPCEECGQACRCVSCLSTQVETDLVEKPHRCQDTGTASERDVQSLSGENSTECKKCGKAFTCYSSFQGHMRGPCGQKIHTCQVCGKAFMFGCHLRRHVRTHTGEKPYECKECGKAFSCNSYLREHVRMHTGEKPYECQHCGKAFRFYSYLREHVRMHTGERPYECQQCGKAFRHLPSLQSHVRTHTGEKPYECKECGRGFRCPKYFRKHVKMHSERKRYECTECGKAFDYSSSLREHVKTHRHMRIHTGEKPYECPKCGEAFKHYASLRRHGRTHTGPKL</sequence>
<feature type="region of interest" description="Disordered" evidence="12">
    <location>
        <begin position="1"/>
        <end position="69"/>
    </location>
</feature>
<evidence type="ECO:0000256" key="6">
    <source>
        <dbReference type="ARBA" id="ARBA00022833"/>
    </source>
</evidence>
<keyword evidence="9" id="KW-0804">Transcription</keyword>
<dbReference type="Gene3D" id="6.10.140.140">
    <property type="match status" value="1"/>
</dbReference>
<evidence type="ECO:0000256" key="7">
    <source>
        <dbReference type="ARBA" id="ARBA00023015"/>
    </source>
</evidence>
<dbReference type="GO" id="GO:0000981">
    <property type="term" value="F:DNA-binding transcription factor activity, RNA polymerase II-specific"/>
    <property type="evidence" value="ECO:0007669"/>
    <property type="project" value="TreeGrafter"/>
</dbReference>
<dbReference type="Proteomes" id="UP001177744">
    <property type="component" value="Unassembled WGS sequence"/>
</dbReference>
<dbReference type="PANTHER" id="PTHR24394:SF48">
    <property type="entry name" value="ZINC FINGER PROTEIN 771"/>
    <property type="match status" value="1"/>
</dbReference>
<dbReference type="FunFam" id="3.30.160.60:FF:000352">
    <property type="entry name" value="zinc finger protein 3 homolog"/>
    <property type="match status" value="1"/>
</dbReference>
<feature type="domain" description="C2H2-type" evidence="13">
    <location>
        <begin position="544"/>
        <end position="571"/>
    </location>
</feature>
<dbReference type="AlphaFoldDB" id="A0AA40I4K2"/>
<evidence type="ECO:0000256" key="12">
    <source>
        <dbReference type="SAM" id="MobiDB-lite"/>
    </source>
</evidence>
<keyword evidence="6" id="KW-0862">Zinc</keyword>
<feature type="domain" description="C2H2-type" evidence="13">
    <location>
        <begin position="482"/>
        <end position="509"/>
    </location>
</feature>
<evidence type="ECO:0000256" key="4">
    <source>
        <dbReference type="ARBA" id="ARBA00022737"/>
    </source>
</evidence>
<dbReference type="SMART" id="SM00355">
    <property type="entry name" value="ZnF_C2H2"/>
    <property type="match status" value="8"/>
</dbReference>
<dbReference type="FunFam" id="3.30.160.60:FF:000099">
    <property type="entry name" value="Zinc finger protein 79"/>
    <property type="match status" value="1"/>
</dbReference>
<dbReference type="InterPro" id="IPR036051">
    <property type="entry name" value="KRAB_dom_sf"/>
</dbReference>
<dbReference type="SUPFAM" id="SSF109640">
    <property type="entry name" value="KRAB domain (Kruppel-associated box)"/>
    <property type="match status" value="1"/>
</dbReference>
<feature type="domain" description="C2H2-type" evidence="13">
    <location>
        <begin position="510"/>
        <end position="543"/>
    </location>
</feature>
<dbReference type="FunFam" id="3.30.160.60:FF:000371">
    <property type="entry name" value="Zinc finger protein 555"/>
    <property type="match status" value="1"/>
</dbReference>
<dbReference type="Pfam" id="PF00096">
    <property type="entry name" value="zf-C2H2"/>
    <property type="match status" value="4"/>
</dbReference>
<feature type="domain" description="C2H2-type" evidence="13">
    <location>
        <begin position="370"/>
        <end position="397"/>
    </location>
</feature>
<evidence type="ECO:0000256" key="11">
    <source>
        <dbReference type="PROSITE-ProRule" id="PRU00042"/>
    </source>
</evidence>
<keyword evidence="3" id="KW-0479">Metal-binding</keyword>
<evidence type="ECO:0000256" key="9">
    <source>
        <dbReference type="ARBA" id="ARBA00023163"/>
    </source>
</evidence>
<evidence type="ECO:0000313" key="15">
    <source>
        <dbReference type="EMBL" id="KAK1342910.1"/>
    </source>
</evidence>
<dbReference type="PANTHER" id="PTHR24394">
    <property type="entry name" value="ZINC FINGER PROTEIN"/>
    <property type="match status" value="1"/>
</dbReference>
<comment type="caution">
    <text evidence="15">The sequence shown here is derived from an EMBL/GenBank/DDBJ whole genome shotgun (WGS) entry which is preliminary data.</text>
</comment>
<evidence type="ECO:0000259" key="13">
    <source>
        <dbReference type="PROSITE" id="PS50157"/>
    </source>
</evidence>
<dbReference type="GO" id="GO:0005634">
    <property type="term" value="C:nucleus"/>
    <property type="evidence" value="ECO:0007669"/>
    <property type="project" value="UniProtKB-SubCell"/>
</dbReference>
<feature type="domain" description="C2H2-type" evidence="13">
    <location>
        <begin position="342"/>
        <end position="371"/>
    </location>
</feature>
<dbReference type="PROSITE" id="PS00028">
    <property type="entry name" value="ZINC_FINGER_C2H2_1"/>
    <property type="match status" value="7"/>
</dbReference>
<feature type="domain" description="C2H2-type" evidence="13">
    <location>
        <begin position="398"/>
        <end position="425"/>
    </location>
</feature>
<evidence type="ECO:0000313" key="16">
    <source>
        <dbReference type="Proteomes" id="UP001177744"/>
    </source>
</evidence>
<dbReference type="PROSITE" id="PS50157">
    <property type="entry name" value="ZINC_FINGER_C2H2_2"/>
    <property type="match status" value="8"/>
</dbReference>
<evidence type="ECO:0008006" key="17">
    <source>
        <dbReference type="Google" id="ProtNLM"/>
    </source>
</evidence>
<accession>A0AA40I4K2</accession>
<dbReference type="FunFam" id="3.30.160.60:FF:002343">
    <property type="entry name" value="Zinc finger protein 33A"/>
    <property type="match status" value="1"/>
</dbReference>
<evidence type="ECO:0000256" key="5">
    <source>
        <dbReference type="ARBA" id="ARBA00022771"/>
    </source>
</evidence>
<dbReference type="Gene3D" id="3.30.160.60">
    <property type="entry name" value="Classic Zinc Finger"/>
    <property type="match status" value="8"/>
</dbReference>
<keyword evidence="4" id="KW-0677">Repeat</keyword>
<dbReference type="SMART" id="SM00349">
    <property type="entry name" value="KRAB"/>
    <property type="match status" value="1"/>
</dbReference>
<evidence type="ECO:0000256" key="8">
    <source>
        <dbReference type="ARBA" id="ARBA00023125"/>
    </source>
</evidence>
<dbReference type="InterPro" id="IPR013087">
    <property type="entry name" value="Znf_C2H2_type"/>
</dbReference>
<comment type="subcellular location">
    <subcellularLocation>
        <location evidence="1">Nucleus</location>
    </subcellularLocation>
</comment>
<keyword evidence="10" id="KW-0539">Nucleus</keyword>
<proteinExistence type="inferred from homology"/>
<dbReference type="SUPFAM" id="SSF57667">
    <property type="entry name" value="beta-beta-alpha zinc fingers"/>
    <property type="match status" value="5"/>
</dbReference>
<evidence type="ECO:0000256" key="2">
    <source>
        <dbReference type="ARBA" id="ARBA00006991"/>
    </source>
</evidence>
<protein>
    <recommendedName>
        <fullName evidence="17">Zinc finger protein 77-like</fullName>
    </recommendedName>
</protein>